<name>A0ACB9E0C8_CICIN</name>
<sequence length="114" mass="13032">MLRLKSTSIPNPSHFFSFHIVSGKINRCKVASVARSNADAKLFFGRPGDNVCGSFPKAKPLYLRAAVLRWNNHVSPFKSSKSPNWTQIVWIWCEEDFNFGANKTDRFLNLKLCR</sequence>
<comment type="caution">
    <text evidence="1">The sequence shown here is derived from an EMBL/GenBank/DDBJ whole genome shotgun (WGS) entry which is preliminary data.</text>
</comment>
<dbReference type="EMBL" id="CM042012">
    <property type="protein sequence ID" value="KAI3751932.1"/>
    <property type="molecule type" value="Genomic_DNA"/>
</dbReference>
<accession>A0ACB9E0C8</accession>
<reference evidence="1 2" key="2">
    <citation type="journal article" date="2022" name="Mol. Ecol. Resour.">
        <title>The genomes of chicory, endive, great burdock and yacon provide insights into Asteraceae paleo-polyploidization history and plant inulin production.</title>
        <authorList>
            <person name="Fan W."/>
            <person name="Wang S."/>
            <person name="Wang H."/>
            <person name="Wang A."/>
            <person name="Jiang F."/>
            <person name="Liu H."/>
            <person name="Zhao H."/>
            <person name="Xu D."/>
            <person name="Zhang Y."/>
        </authorList>
    </citation>
    <scope>NUCLEOTIDE SEQUENCE [LARGE SCALE GENOMIC DNA]</scope>
    <source>
        <strain evidence="2">cv. Punajuju</strain>
        <tissue evidence="1">Leaves</tissue>
    </source>
</reference>
<evidence type="ECO:0000313" key="1">
    <source>
        <dbReference type="EMBL" id="KAI3751932.1"/>
    </source>
</evidence>
<dbReference type="Proteomes" id="UP001055811">
    <property type="component" value="Linkage Group LG04"/>
</dbReference>
<reference evidence="2" key="1">
    <citation type="journal article" date="2022" name="Mol. Ecol. Resour.">
        <title>The genomes of chicory, endive, great burdock and yacon provide insights into Asteraceae palaeo-polyploidization history and plant inulin production.</title>
        <authorList>
            <person name="Fan W."/>
            <person name="Wang S."/>
            <person name="Wang H."/>
            <person name="Wang A."/>
            <person name="Jiang F."/>
            <person name="Liu H."/>
            <person name="Zhao H."/>
            <person name="Xu D."/>
            <person name="Zhang Y."/>
        </authorList>
    </citation>
    <scope>NUCLEOTIDE SEQUENCE [LARGE SCALE GENOMIC DNA]</scope>
    <source>
        <strain evidence="2">cv. Punajuju</strain>
    </source>
</reference>
<keyword evidence="2" id="KW-1185">Reference proteome</keyword>
<protein>
    <submittedName>
        <fullName evidence="1">Uncharacterized protein</fullName>
    </submittedName>
</protein>
<evidence type="ECO:0000313" key="2">
    <source>
        <dbReference type="Proteomes" id="UP001055811"/>
    </source>
</evidence>
<organism evidence="1 2">
    <name type="scientific">Cichorium intybus</name>
    <name type="common">Chicory</name>
    <dbReference type="NCBI Taxonomy" id="13427"/>
    <lineage>
        <taxon>Eukaryota</taxon>
        <taxon>Viridiplantae</taxon>
        <taxon>Streptophyta</taxon>
        <taxon>Embryophyta</taxon>
        <taxon>Tracheophyta</taxon>
        <taxon>Spermatophyta</taxon>
        <taxon>Magnoliopsida</taxon>
        <taxon>eudicotyledons</taxon>
        <taxon>Gunneridae</taxon>
        <taxon>Pentapetalae</taxon>
        <taxon>asterids</taxon>
        <taxon>campanulids</taxon>
        <taxon>Asterales</taxon>
        <taxon>Asteraceae</taxon>
        <taxon>Cichorioideae</taxon>
        <taxon>Cichorieae</taxon>
        <taxon>Cichoriinae</taxon>
        <taxon>Cichorium</taxon>
    </lineage>
</organism>
<proteinExistence type="predicted"/>
<gene>
    <name evidence="1" type="ORF">L2E82_23026</name>
</gene>